<dbReference type="InterPro" id="IPR020622">
    <property type="entry name" value="Ala_racemase_pyridoxalP-BS"/>
</dbReference>
<accession>A0A3D8TTG4</accession>
<dbReference type="SUPFAM" id="SSF51419">
    <property type="entry name" value="PLP-binding barrel"/>
    <property type="match status" value="1"/>
</dbReference>
<dbReference type="GO" id="GO:0030170">
    <property type="term" value="F:pyridoxal phosphate binding"/>
    <property type="evidence" value="ECO:0007669"/>
    <property type="project" value="UniProtKB-UniRule"/>
</dbReference>
<dbReference type="EMBL" id="LARY01000001">
    <property type="protein sequence ID" value="RDX02165.1"/>
    <property type="molecule type" value="Genomic_DNA"/>
</dbReference>
<dbReference type="FunFam" id="3.20.20.10:FF:000002">
    <property type="entry name" value="Alanine racemase"/>
    <property type="match status" value="1"/>
</dbReference>
<dbReference type="Proteomes" id="UP000257055">
    <property type="component" value="Unassembled WGS sequence"/>
</dbReference>
<dbReference type="GO" id="GO:0030632">
    <property type="term" value="P:D-alanine biosynthetic process"/>
    <property type="evidence" value="ECO:0007669"/>
    <property type="project" value="UniProtKB-UniRule"/>
</dbReference>
<evidence type="ECO:0000256" key="5">
    <source>
        <dbReference type="HAMAP-Rule" id="MF_01201"/>
    </source>
</evidence>
<feature type="binding site" evidence="5 7">
    <location>
        <position position="315"/>
    </location>
    <ligand>
        <name>substrate</name>
    </ligand>
</feature>
<evidence type="ECO:0000256" key="6">
    <source>
        <dbReference type="PIRSR" id="PIRSR600821-50"/>
    </source>
</evidence>
<comment type="pathway">
    <text evidence="5">Amino-acid biosynthesis; D-alanine biosynthesis; D-alanine from L-alanine: step 1/1.</text>
</comment>
<dbReference type="InterPro" id="IPR011079">
    <property type="entry name" value="Ala_racemase_C"/>
</dbReference>
<evidence type="ECO:0000256" key="3">
    <source>
        <dbReference type="ARBA" id="ARBA00022898"/>
    </source>
</evidence>
<dbReference type="NCBIfam" id="TIGR00492">
    <property type="entry name" value="alr"/>
    <property type="match status" value="1"/>
</dbReference>
<comment type="similarity">
    <text evidence="5">Belongs to the alanine racemase family.</text>
</comment>
<feature type="modified residue" description="N6-(pyridoxal phosphate)lysine" evidence="5 6">
    <location>
        <position position="45"/>
    </location>
</feature>
<feature type="active site" description="Proton acceptor; specific for L-alanine" evidence="5">
    <location>
        <position position="268"/>
    </location>
</feature>
<evidence type="ECO:0000256" key="4">
    <source>
        <dbReference type="ARBA" id="ARBA00023235"/>
    </source>
</evidence>
<keyword evidence="10" id="KW-1185">Reference proteome</keyword>
<dbReference type="GO" id="GO:0009252">
    <property type="term" value="P:peptidoglycan biosynthetic process"/>
    <property type="evidence" value="ECO:0007669"/>
    <property type="project" value="TreeGrafter"/>
</dbReference>
<keyword evidence="4 5" id="KW-0413">Isomerase</keyword>
<comment type="cofactor">
    <cofactor evidence="2 5 6">
        <name>pyridoxal 5'-phosphate</name>
        <dbReference type="ChEBI" id="CHEBI:597326"/>
    </cofactor>
</comment>
<feature type="active site" description="Proton acceptor; specific for D-alanine" evidence="5">
    <location>
        <position position="45"/>
    </location>
</feature>
<dbReference type="PANTHER" id="PTHR30511:SF0">
    <property type="entry name" value="ALANINE RACEMASE, CATABOLIC-RELATED"/>
    <property type="match status" value="1"/>
</dbReference>
<evidence type="ECO:0000313" key="9">
    <source>
        <dbReference type="EMBL" id="RDX02165.1"/>
    </source>
</evidence>
<reference evidence="10" key="1">
    <citation type="submission" date="2015-04" db="EMBL/GenBank/DDBJ databases">
        <authorList>
            <person name="Schardt J."/>
            <person name="Mueller-Herbst S."/>
            <person name="Scherer S."/>
            <person name="Huptas C."/>
        </authorList>
    </citation>
    <scope>NUCLEOTIDE SEQUENCE [LARGE SCALE GENOMIC DNA]</scope>
    <source>
        <strain evidence="10">Kiel-L1</strain>
    </source>
</reference>
<sequence>MSELRTYTGVHRPTWIEVDLKAIQANIQNEQQLLPAGTEIFAVVKANAYGHGILEVAKAAEQAGATGFCVAILDEALYLREAGFTCPILVLGAIFKADAALAAEQDISITVYNKEFFEGLSLPDKPLKLHVKVDTGMGRLGFQTEKEVLLAVEQIAADPRLQFEGIYTHFATADQKETSYFEKQLQKFRSVLLQLDQKPRYVHAANSATALLHVQADFNMIRLGIAMYGLTPSVEIEDSLPYELKPALSLYTEIAQVKKLLPGDHVSYGATYEAKQEEWVATLPIGYADGLLRRFSGYQVLVNGHPAEIIGRVCMDQIIVRLNDYYPVGTVVTIIGQSGSLKRTATDAAEYLGTINYEITCAFSTRVPRKYLD</sequence>
<organism evidence="9 10">
    <name type="scientific">Listeria kieliensis</name>
    <dbReference type="NCBI Taxonomy" id="1621700"/>
    <lineage>
        <taxon>Bacteria</taxon>
        <taxon>Bacillati</taxon>
        <taxon>Bacillota</taxon>
        <taxon>Bacilli</taxon>
        <taxon>Bacillales</taxon>
        <taxon>Listeriaceae</taxon>
        <taxon>Listeria</taxon>
    </lineage>
</organism>
<evidence type="ECO:0000256" key="1">
    <source>
        <dbReference type="ARBA" id="ARBA00000316"/>
    </source>
</evidence>
<dbReference type="PANTHER" id="PTHR30511">
    <property type="entry name" value="ALANINE RACEMASE"/>
    <property type="match status" value="1"/>
</dbReference>
<dbReference type="InterPro" id="IPR000821">
    <property type="entry name" value="Ala_racemase"/>
</dbReference>
<dbReference type="Gene3D" id="3.20.20.10">
    <property type="entry name" value="Alanine racemase"/>
    <property type="match status" value="1"/>
</dbReference>
<dbReference type="HAMAP" id="MF_01201">
    <property type="entry name" value="Ala_racemase"/>
    <property type="match status" value="1"/>
</dbReference>
<dbReference type="PROSITE" id="PS00395">
    <property type="entry name" value="ALANINE_RACEMASE"/>
    <property type="match status" value="1"/>
</dbReference>
<dbReference type="Gene3D" id="2.40.37.10">
    <property type="entry name" value="Lyase, Ornithine Decarboxylase, Chain A, domain 1"/>
    <property type="match status" value="1"/>
</dbReference>
<comment type="catalytic activity">
    <reaction evidence="1 5">
        <text>L-alanine = D-alanine</text>
        <dbReference type="Rhea" id="RHEA:20249"/>
        <dbReference type="ChEBI" id="CHEBI:57416"/>
        <dbReference type="ChEBI" id="CHEBI:57972"/>
        <dbReference type="EC" id="5.1.1.1"/>
    </reaction>
</comment>
<dbReference type="Pfam" id="PF00842">
    <property type="entry name" value="Ala_racemase_C"/>
    <property type="match status" value="1"/>
</dbReference>
<gene>
    <name evidence="9" type="ORF">UR08_01115</name>
</gene>
<dbReference type="RefSeq" id="WP_115751836.1">
    <property type="nucleotide sequence ID" value="NZ_LARY01000001.1"/>
</dbReference>
<dbReference type="FunFam" id="2.40.37.10:FF:000006">
    <property type="entry name" value="Alanine racemase"/>
    <property type="match status" value="1"/>
</dbReference>
<feature type="domain" description="Alanine racemase C-terminal" evidence="8">
    <location>
        <begin position="247"/>
        <end position="372"/>
    </location>
</feature>
<proteinExistence type="inferred from homology"/>
<comment type="caution">
    <text evidence="9">The sequence shown here is derived from an EMBL/GenBank/DDBJ whole genome shotgun (WGS) entry which is preliminary data.</text>
</comment>
<feature type="binding site" evidence="5 7">
    <location>
        <position position="139"/>
    </location>
    <ligand>
        <name>substrate</name>
    </ligand>
</feature>
<evidence type="ECO:0000256" key="7">
    <source>
        <dbReference type="PIRSR" id="PIRSR600821-52"/>
    </source>
</evidence>
<dbReference type="PRINTS" id="PR00992">
    <property type="entry name" value="ALARACEMASE"/>
</dbReference>
<dbReference type="InterPro" id="IPR029066">
    <property type="entry name" value="PLP-binding_barrel"/>
</dbReference>
<dbReference type="GO" id="GO:0008784">
    <property type="term" value="F:alanine racemase activity"/>
    <property type="evidence" value="ECO:0007669"/>
    <property type="project" value="UniProtKB-UniRule"/>
</dbReference>
<dbReference type="InterPro" id="IPR001608">
    <property type="entry name" value="Ala_racemase_N"/>
</dbReference>
<evidence type="ECO:0000313" key="10">
    <source>
        <dbReference type="Proteomes" id="UP000257055"/>
    </source>
</evidence>
<comment type="function">
    <text evidence="5">Catalyzes the interconversion of L-alanine and D-alanine. May also act on other amino acids.</text>
</comment>
<dbReference type="EC" id="5.1.1.1" evidence="5"/>
<dbReference type="Pfam" id="PF01168">
    <property type="entry name" value="Ala_racemase_N"/>
    <property type="match status" value="1"/>
</dbReference>
<dbReference type="GO" id="GO:0005829">
    <property type="term" value="C:cytosol"/>
    <property type="evidence" value="ECO:0007669"/>
    <property type="project" value="TreeGrafter"/>
</dbReference>
<dbReference type="SMART" id="SM01005">
    <property type="entry name" value="Ala_racemase_C"/>
    <property type="match status" value="1"/>
</dbReference>
<evidence type="ECO:0000256" key="2">
    <source>
        <dbReference type="ARBA" id="ARBA00001933"/>
    </source>
</evidence>
<dbReference type="SUPFAM" id="SSF50621">
    <property type="entry name" value="Alanine racemase C-terminal domain-like"/>
    <property type="match status" value="1"/>
</dbReference>
<evidence type="ECO:0000259" key="8">
    <source>
        <dbReference type="SMART" id="SM01005"/>
    </source>
</evidence>
<protein>
    <recommendedName>
        <fullName evidence="5">Alanine racemase</fullName>
        <ecNumber evidence="5">5.1.1.1</ecNumber>
    </recommendedName>
</protein>
<dbReference type="AlphaFoldDB" id="A0A3D8TTG4"/>
<dbReference type="CDD" id="cd00430">
    <property type="entry name" value="PLPDE_III_AR"/>
    <property type="match status" value="1"/>
</dbReference>
<dbReference type="UniPathway" id="UPA00042">
    <property type="reaction ID" value="UER00497"/>
</dbReference>
<name>A0A3D8TTG4_9LIST</name>
<keyword evidence="3 5" id="KW-0663">Pyridoxal phosphate</keyword>
<dbReference type="InterPro" id="IPR009006">
    <property type="entry name" value="Ala_racemase/Decarboxylase_C"/>
</dbReference>